<protein>
    <submittedName>
        <fullName evidence="3">Uncharacterized protein</fullName>
    </submittedName>
</protein>
<name>A0A371RL85_9PROT</name>
<evidence type="ECO:0000313" key="4">
    <source>
        <dbReference type="Proteomes" id="UP000264589"/>
    </source>
</evidence>
<evidence type="ECO:0000256" key="1">
    <source>
        <dbReference type="SAM" id="Coils"/>
    </source>
</evidence>
<comment type="caution">
    <text evidence="3">The sequence shown here is derived from an EMBL/GenBank/DDBJ whole genome shotgun (WGS) entry which is preliminary data.</text>
</comment>
<keyword evidence="2" id="KW-0472">Membrane</keyword>
<gene>
    <name evidence="3" type="ORF">DX908_13630</name>
</gene>
<organism evidence="3 4">
    <name type="scientific">Parvularcula marina</name>
    <dbReference type="NCBI Taxonomy" id="2292771"/>
    <lineage>
        <taxon>Bacteria</taxon>
        <taxon>Pseudomonadati</taxon>
        <taxon>Pseudomonadota</taxon>
        <taxon>Alphaproteobacteria</taxon>
        <taxon>Parvularculales</taxon>
        <taxon>Parvularculaceae</taxon>
        <taxon>Parvularcula</taxon>
    </lineage>
</organism>
<dbReference type="Proteomes" id="UP000264589">
    <property type="component" value="Unassembled WGS sequence"/>
</dbReference>
<keyword evidence="4" id="KW-1185">Reference proteome</keyword>
<feature type="coiled-coil region" evidence="1">
    <location>
        <begin position="339"/>
        <end position="388"/>
    </location>
</feature>
<sequence>MAQRSRLFLNLIGRFIRSKEGRVSVPTSRYTDLLMDVYVDGDIPTDILKVSQYYKSQLAEIDGQLSFSRSEAEVLAAQLTAKTKNHSLTDPRSDEMLSIASTAVARLLAVTQERNDGTRFLRAFQHQHRIERPPIVREDPLRSASILALLASLEGIATGIFLAGNGFTADVTSGLLKGLMISSVNVSLSAFAGFVFGRSWDFGKRARTSTPPMRRRRRLARLGIFAWLVTTGVMHYLTAVVRATGEFEAVTQYFLDFQTVFDSYESWLLISLGIVFSGASFLKGVHSFADPYHQYSEIYAAAMERPMVKAAEIARTAREDIDELFDDISDDNEGMLIEWNDEELEMQEVLNEAAELESNFDALRQEAQDALRAELSELSDDIRSILRREFTTDAIDIDKLLDIAPKAWTPPDVPQPGAAAAWATSRRAELERAYQDARARVETAYTKFNSSEEKSDDKE</sequence>
<feature type="transmembrane region" description="Helical" evidence="2">
    <location>
        <begin position="219"/>
        <end position="244"/>
    </location>
</feature>
<reference evidence="3 4" key="1">
    <citation type="submission" date="2018-08" db="EMBL/GenBank/DDBJ databases">
        <title>Parvularcula sp. SM1705, isolated from surface water of the South Sea China.</title>
        <authorList>
            <person name="Sun L."/>
        </authorList>
    </citation>
    <scope>NUCLEOTIDE SEQUENCE [LARGE SCALE GENOMIC DNA]</scope>
    <source>
        <strain evidence="3 4">SM1705</strain>
    </source>
</reference>
<feature type="transmembrane region" description="Helical" evidence="2">
    <location>
        <begin position="179"/>
        <end position="198"/>
    </location>
</feature>
<dbReference type="InParanoid" id="A0A371RL85"/>
<dbReference type="RefSeq" id="WP_116392848.1">
    <property type="nucleotide sequence ID" value="NZ_QUQO01000001.1"/>
</dbReference>
<keyword evidence="1" id="KW-0175">Coiled coil</keyword>
<feature type="transmembrane region" description="Helical" evidence="2">
    <location>
        <begin position="264"/>
        <end position="282"/>
    </location>
</feature>
<evidence type="ECO:0000313" key="3">
    <source>
        <dbReference type="EMBL" id="RFB06214.1"/>
    </source>
</evidence>
<dbReference type="AlphaFoldDB" id="A0A371RL85"/>
<keyword evidence="2" id="KW-0812">Transmembrane</keyword>
<accession>A0A371RL85</accession>
<keyword evidence="2" id="KW-1133">Transmembrane helix</keyword>
<feature type="transmembrane region" description="Helical" evidence="2">
    <location>
        <begin position="146"/>
        <end position="167"/>
    </location>
</feature>
<evidence type="ECO:0000256" key="2">
    <source>
        <dbReference type="SAM" id="Phobius"/>
    </source>
</evidence>
<dbReference type="EMBL" id="QUQO01000001">
    <property type="protein sequence ID" value="RFB06214.1"/>
    <property type="molecule type" value="Genomic_DNA"/>
</dbReference>
<proteinExistence type="predicted"/>